<dbReference type="EMBL" id="QZKU01000114">
    <property type="protein sequence ID" value="RJP17528.1"/>
    <property type="molecule type" value="Genomic_DNA"/>
</dbReference>
<accession>A0A3A4N6X3</accession>
<evidence type="ECO:0000256" key="7">
    <source>
        <dbReference type="ARBA" id="ARBA00022840"/>
    </source>
</evidence>
<evidence type="ECO:0000256" key="6">
    <source>
        <dbReference type="ARBA" id="ARBA00022777"/>
    </source>
</evidence>
<evidence type="ECO:0000313" key="12">
    <source>
        <dbReference type="Proteomes" id="UP000265882"/>
    </source>
</evidence>
<dbReference type="InterPro" id="IPR008145">
    <property type="entry name" value="GK/Ca_channel_bsu"/>
</dbReference>
<evidence type="ECO:0000259" key="10">
    <source>
        <dbReference type="PROSITE" id="PS50052"/>
    </source>
</evidence>
<protein>
    <recommendedName>
        <fullName evidence="3 9">Guanylate kinase</fullName>
        <ecNumber evidence="2 9">2.7.4.8</ecNumber>
    </recommendedName>
    <alternativeName>
        <fullName evidence="8 9">GMP kinase</fullName>
    </alternativeName>
</protein>
<dbReference type="PROSITE" id="PS50052">
    <property type="entry name" value="GUANYLATE_KINASE_2"/>
    <property type="match status" value="1"/>
</dbReference>
<organism evidence="11 12">
    <name type="scientific">Abyssobacteria bacterium (strain SURF_5)</name>
    <dbReference type="NCBI Taxonomy" id="2093360"/>
    <lineage>
        <taxon>Bacteria</taxon>
        <taxon>Pseudomonadati</taxon>
        <taxon>Candidatus Hydrogenedentota</taxon>
        <taxon>Candidatus Abyssobacteria</taxon>
    </lineage>
</organism>
<dbReference type="GO" id="GO:0005829">
    <property type="term" value="C:cytosol"/>
    <property type="evidence" value="ECO:0007669"/>
    <property type="project" value="TreeGrafter"/>
</dbReference>
<dbReference type="AlphaFoldDB" id="A0A3A4N6X3"/>
<keyword evidence="9" id="KW-0963">Cytoplasm</keyword>
<dbReference type="Gene3D" id="3.30.63.10">
    <property type="entry name" value="Guanylate Kinase phosphate binding domain"/>
    <property type="match status" value="1"/>
</dbReference>
<comment type="function">
    <text evidence="9">Essential for recycling GMP and indirectly, cGMP.</text>
</comment>
<dbReference type="SUPFAM" id="SSF52540">
    <property type="entry name" value="P-loop containing nucleoside triphosphate hydrolases"/>
    <property type="match status" value="1"/>
</dbReference>
<dbReference type="EC" id="2.7.4.8" evidence="2 9"/>
<dbReference type="InterPro" id="IPR027417">
    <property type="entry name" value="P-loop_NTPase"/>
</dbReference>
<comment type="catalytic activity">
    <reaction evidence="9">
        <text>GMP + ATP = GDP + ADP</text>
        <dbReference type="Rhea" id="RHEA:20780"/>
        <dbReference type="ChEBI" id="CHEBI:30616"/>
        <dbReference type="ChEBI" id="CHEBI:58115"/>
        <dbReference type="ChEBI" id="CHEBI:58189"/>
        <dbReference type="ChEBI" id="CHEBI:456216"/>
        <dbReference type="EC" id="2.7.4.8"/>
    </reaction>
</comment>
<evidence type="ECO:0000256" key="8">
    <source>
        <dbReference type="ARBA" id="ARBA00030128"/>
    </source>
</evidence>
<comment type="subcellular location">
    <subcellularLocation>
        <location evidence="9">Cytoplasm</location>
    </subcellularLocation>
</comment>
<dbReference type="InterPro" id="IPR008144">
    <property type="entry name" value="Guanylate_kin-like_dom"/>
</dbReference>
<dbReference type="Pfam" id="PF00625">
    <property type="entry name" value="Guanylate_kin"/>
    <property type="match status" value="1"/>
</dbReference>
<dbReference type="PROSITE" id="PS00856">
    <property type="entry name" value="GUANYLATE_KINASE_1"/>
    <property type="match status" value="1"/>
</dbReference>
<evidence type="ECO:0000313" key="11">
    <source>
        <dbReference type="EMBL" id="RJP17528.1"/>
    </source>
</evidence>
<dbReference type="PANTHER" id="PTHR23117">
    <property type="entry name" value="GUANYLATE KINASE-RELATED"/>
    <property type="match status" value="1"/>
</dbReference>
<feature type="binding site" evidence="9">
    <location>
        <begin position="46"/>
        <end position="53"/>
    </location>
    <ligand>
        <name>ATP</name>
        <dbReference type="ChEBI" id="CHEBI:30616"/>
    </ligand>
</feature>
<sequence length="227" mass="25882">MLKLLFRGSKKAVPHNQVFSSRKDVEPDELVRALHRRRGLAVVISAPSGTGKTTLCRQLLREIPDLSLSVSVTTRSPRRDEQDGRDYHFISRERFQEEMRSGGLLEWAEVYGHLYGTPREPVATRIEQGKDTVLDIDVQGAQSVKETLREAVLIFLLPPSLAELERRLRTRSSDSADDISVRLQNALTELSRYRLYDYLVVNDDMSSAVSVLKSIVLSERHRLNRIL</sequence>
<dbReference type="Gene3D" id="3.40.50.300">
    <property type="entry name" value="P-loop containing nucleotide triphosphate hydrolases"/>
    <property type="match status" value="2"/>
</dbReference>
<evidence type="ECO:0000256" key="1">
    <source>
        <dbReference type="ARBA" id="ARBA00005790"/>
    </source>
</evidence>
<dbReference type="Proteomes" id="UP000265882">
    <property type="component" value="Unassembled WGS sequence"/>
</dbReference>
<dbReference type="FunFam" id="3.30.63.10:FF:000002">
    <property type="entry name" value="Guanylate kinase 1"/>
    <property type="match status" value="1"/>
</dbReference>
<evidence type="ECO:0000256" key="2">
    <source>
        <dbReference type="ARBA" id="ARBA00012961"/>
    </source>
</evidence>
<comment type="caution">
    <text evidence="11">The sequence shown here is derived from an EMBL/GenBank/DDBJ whole genome shotgun (WGS) entry which is preliminary data.</text>
</comment>
<keyword evidence="7 9" id="KW-0067">ATP-binding</keyword>
<proteinExistence type="inferred from homology"/>
<evidence type="ECO:0000256" key="5">
    <source>
        <dbReference type="ARBA" id="ARBA00022741"/>
    </source>
</evidence>
<dbReference type="SMART" id="SM00072">
    <property type="entry name" value="GuKc"/>
    <property type="match status" value="1"/>
</dbReference>
<dbReference type="CDD" id="cd00071">
    <property type="entry name" value="GMPK"/>
    <property type="match status" value="1"/>
</dbReference>
<keyword evidence="4 9" id="KW-0808">Transferase</keyword>
<gene>
    <name evidence="9" type="primary">gmk</name>
    <name evidence="11" type="ORF">C4520_16315</name>
</gene>
<evidence type="ECO:0000256" key="4">
    <source>
        <dbReference type="ARBA" id="ARBA00022679"/>
    </source>
</evidence>
<dbReference type="NCBIfam" id="TIGR03263">
    <property type="entry name" value="guanyl_kin"/>
    <property type="match status" value="1"/>
</dbReference>
<dbReference type="GO" id="GO:0005524">
    <property type="term" value="F:ATP binding"/>
    <property type="evidence" value="ECO:0007669"/>
    <property type="project" value="UniProtKB-UniRule"/>
</dbReference>
<name>A0A3A4N6X3_ABYX5</name>
<evidence type="ECO:0000256" key="9">
    <source>
        <dbReference type="HAMAP-Rule" id="MF_00328"/>
    </source>
</evidence>
<dbReference type="PANTHER" id="PTHR23117:SF13">
    <property type="entry name" value="GUANYLATE KINASE"/>
    <property type="match status" value="1"/>
</dbReference>
<reference evidence="11 12" key="1">
    <citation type="journal article" date="2017" name="ISME J.">
        <title>Energy and carbon metabolisms in a deep terrestrial subsurface fluid microbial community.</title>
        <authorList>
            <person name="Momper L."/>
            <person name="Jungbluth S.P."/>
            <person name="Lee M.D."/>
            <person name="Amend J.P."/>
        </authorList>
    </citation>
    <scope>NUCLEOTIDE SEQUENCE [LARGE SCALE GENOMIC DNA]</scope>
    <source>
        <strain evidence="11">SURF_5</strain>
    </source>
</reference>
<dbReference type="InterPro" id="IPR020590">
    <property type="entry name" value="Guanylate_kinase_CS"/>
</dbReference>
<dbReference type="GO" id="GO:0004385">
    <property type="term" value="F:GMP kinase activity"/>
    <property type="evidence" value="ECO:0007669"/>
    <property type="project" value="UniProtKB-UniRule"/>
</dbReference>
<keyword evidence="6 9" id="KW-0418">Kinase</keyword>
<keyword evidence="5 9" id="KW-0547">Nucleotide-binding</keyword>
<evidence type="ECO:0000256" key="3">
    <source>
        <dbReference type="ARBA" id="ARBA00016296"/>
    </source>
</evidence>
<dbReference type="InterPro" id="IPR017665">
    <property type="entry name" value="Guanylate_kinase"/>
</dbReference>
<dbReference type="HAMAP" id="MF_00328">
    <property type="entry name" value="Guanylate_kinase"/>
    <property type="match status" value="1"/>
</dbReference>
<comment type="similarity">
    <text evidence="1 9">Belongs to the guanylate kinase family.</text>
</comment>
<feature type="domain" description="Guanylate kinase-like" evidence="10">
    <location>
        <begin position="39"/>
        <end position="217"/>
    </location>
</feature>